<dbReference type="GO" id="GO:0047034">
    <property type="term" value="F:15-hydroxyicosatetraenoate dehydrogenase activity"/>
    <property type="evidence" value="ECO:0007669"/>
    <property type="project" value="UniProtKB-EC"/>
</dbReference>
<evidence type="ECO:0000256" key="11">
    <source>
        <dbReference type="ARBA" id="ARBA00048008"/>
    </source>
</evidence>
<evidence type="ECO:0000256" key="18">
    <source>
        <dbReference type="ARBA" id="ARBA00048739"/>
    </source>
</evidence>
<comment type="catalytic activity">
    <reaction evidence="12">
        <text>15-oxo-(5S,6R)-dihydroxy-(7E,9E,11Z)-eicosatrienoate + NADH + H(+) = (5S,6R,15S)-trihydroxy-(7E,9E,11Z)-eicosatrienoate + NAD(+)</text>
        <dbReference type="Rhea" id="RHEA:41596"/>
        <dbReference type="ChEBI" id="CHEBI:15378"/>
        <dbReference type="ChEBI" id="CHEBI:57540"/>
        <dbReference type="ChEBI" id="CHEBI:57945"/>
        <dbReference type="ChEBI" id="CHEBI:78325"/>
        <dbReference type="ChEBI" id="CHEBI:78329"/>
    </reaction>
    <physiologicalReaction direction="left-to-right" evidence="12">
        <dbReference type="Rhea" id="RHEA:41597"/>
    </physiologicalReaction>
</comment>
<comment type="catalytic activity">
    <reaction evidence="19">
        <text>resolvin D2 + NAD(+) = 16-oxoresolvin D2 + NADH + H(+)</text>
        <dbReference type="Rhea" id="RHEA:53588"/>
        <dbReference type="ChEBI" id="CHEBI:15378"/>
        <dbReference type="ChEBI" id="CHEBI:57540"/>
        <dbReference type="ChEBI" id="CHEBI:57945"/>
        <dbReference type="ChEBI" id="CHEBI:133367"/>
        <dbReference type="ChEBI" id="CHEBI:137498"/>
    </reaction>
    <physiologicalReaction direction="left-to-right" evidence="19">
        <dbReference type="Rhea" id="RHEA:53589"/>
    </physiologicalReaction>
</comment>
<evidence type="ECO:0000256" key="13">
    <source>
        <dbReference type="ARBA" id="ARBA00048144"/>
    </source>
</evidence>
<evidence type="ECO:0000256" key="15">
    <source>
        <dbReference type="ARBA" id="ARBA00048393"/>
    </source>
</evidence>
<evidence type="ECO:0000256" key="5">
    <source>
        <dbReference type="ARBA" id="ARBA00040276"/>
    </source>
</evidence>
<comment type="catalytic activity">
    <reaction evidence="15">
        <text>resolvin D2 + NAD(+) = 7-oxoresolvin D2 + NADH + H(+)</text>
        <dbReference type="Rhea" id="RHEA:53584"/>
        <dbReference type="ChEBI" id="CHEBI:15378"/>
        <dbReference type="ChEBI" id="CHEBI:57540"/>
        <dbReference type="ChEBI" id="CHEBI:57945"/>
        <dbReference type="ChEBI" id="CHEBI:133367"/>
        <dbReference type="ChEBI" id="CHEBI:137497"/>
    </reaction>
    <physiologicalReaction direction="left-to-right" evidence="15">
        <dbReference type="Rhea" id="RHEA:53585"/>
    </physiologicalReaction>
</comment>
<dbReference type="PRINTS" id="PR00081">
    <property type="entry name" value="GDHRDH"/>
</dbReference>
<keyword evidence="2" id="KW-0560">Oxidoreductase</keyword>
<dbReference type="Pfam" id="PF00106">
    <property type="entry name" value="adh_short"/>
    <property type="match status" value="1"/>
</dbReference>
<evidence type="ECO:0000256" key="19">
    <source>
        <dbReference type="ARBA" id="ARBA00048921"/>
    </source>
</evidence>
<evidence type="ECO:0000256" key="16">
    <source>
        <dbReference type="ARBA" id="ARBA00048535"/>
    </source>
</evidence>
<evidence type="ECO:0000256" key="10">
    <source>
        <dbReference type="ARBA" id="ARBA00047672"/>
    </source>
</evidence>
<accession>A0A8W8MNY5</accession>
<proteinExistence type="inferred from homology"/>
<evidence type="ECO:0000256" key="6">
    <source>
        <dbReference type="ARBA" id="ARBA00041812"/>
    </source>
</evidence>
<comment type="function">
    <text evidence="8">Catalyzes the NAD-dependent dehydrogenation (oxidation) of a broad array of hydroxylated polyunsaturated fatty acids (mainly eicosanoids and docosanoids, including prostaglandins, lipoxins and resolvins), yielding their corresponding keto (oxo) metabolites. Decreases the levels of the pro-proliferative prostaglandins such as prostaglandin E2 (whose activity is increased in cancer because of an increase in the expression of cyclooxygenase 2) and generates oxo-fatty acid products that can profoundly influence cell function by abrogating pro-inflammatory cytokine expression. Converts resolvins E1, D1 and D2 to their oxo products, which represents a mode of resolvin inactivation. Resolvin E1 plays important roles during the resolution phase of acute inflammation, while resolvins D1 and D2 have a unique role in obesity-induced adipose inflammation.</text>
</comment>
<comment type="catalytic activity">
    <reaction evidence="11">
        <text>14-hydroxy-(4Z,7Z,10Z,12E,16Z,19Z)-docosahexaenoate + NAD(+) = 14-oxo-(4Z,7Z,10Z,12E,16Z,19Z)-docosahexaenoate + NADH + H(+)</text>
        <dbReference type="Rhea" id="RHEA:48952"/>
        <dbReference type="ChEBI" id="CHEBI:15378"/>
        <dbReference type="ChEBI" id="CHEBI:57540"/>
        <dbReference type="ChEBI" id="CHEBI:57945"/>
        <dbReference type="ChEBI" id="CHEBI:90866"/>
        <dbReference type="ChEBI" id="CHEBI:90867"/>
    </reaction>
    <physiologicalReaction direction="left-to-right" evidence="11">
        <dbReference type="Rhea" id="RHEA:48953"/>
    </physiologicalReaction>
</comment>
<evidence type="ECO:0000256" key="21">
    <source>
        <dbReference type="ARBA" id="ARBA00049188"/>
    </source>
</evidence>
<evidence type="ECO:0000256" key="3">
    <source>
        <dbReference type="ARBA" id="ARBA00038968"/>
    </source>
</evidence>
<comment type="catalytic activity">
    <reaction evidence="20">
        <text>(15S)-hydroxy-(5Z,8Z,11Z,13E)-eicosatetraenoate + NAD(+) = 15-oxo-(5Z,8Z,11Z,13E)-eicosatetraenoate + NADH + H(+)</text>
        <dbReference type="Rhea" id="RHEA:23260"/>
        <dbReference type="ChEBI" id="CHEBI:15378"/>
        <dbReference type="ChEBI" id="CHEBI:57409"/>
        <dbReference type="ChEBI" id="CHEBI:57410"/>
        <dbReference type="ChEBI" id="CHEBI:57540"/>
        <dbReference type="ChEBI" id="CHEBI:57945"/>
        <dbReference type="EC" id="1.1.1.232"/>
    </reaction>
    <physiologicalReaction direction="left-to-right" evidence="20">
        <dbReference type="Rhea" id="RHEA:23261"/>
    </physiologicalReaction>
</comment>
<evidence type="ECO:0000313" key="24">
    <source>
        <dbReference type="Proteomes" id="UP000005408"/>
    </source>
</evidence>
<comment type="catalytic activity">
    <reaction evidence="13">
        <text>(11R)-hydroxy-(5Z,8Z,12E,14Z)-eicosatetraenoate + NAD(+) = 11-oxo-(5Z,8Z,12E,14Z)-eicosatetraenoate + NADH + H(+)</text>
        <dbReference type="Rhea" id="RHEA:48640"/>
        <dbReference type="ChEBI" id="CHEBI:15378"/>
        <dbReference type="ChEBI" id="CHEBI:57540"/>
        <dbReference type="ChEBI" id="CHEBI:57945"/>
        <dbReference type="ChEBI" id="CHEBI:78836"/>
        <dbReference type="ChEBI" id="CHEBI:90697"/>
    </reaction>
    <physiologicalReaction direction="left-to-right" evidence="13">
        <dbReference type="Rhea" id="RHEA:48641"/>
    </physiologicalReaction>
</comment>
<evidence type="ECO:0000256" key="20">
    <source>
        <dbReference type="ARBA" id="ARBA00049151"/>
    </source>
</evidence>
<evidence type="ECO:0000256" key="2">
    <source>
        <dbReference type="ARBA" id="ARBA00023002"/>
    </source>
</evidence>
<protein>
    <recommendedName>
        <fullName evidence="5">15-hydroxyprostaglandin dehydrogenase [NAD(+)]</fullName>
        <ecNumber evidence="3">1.1.1.141</ecNumber>
        <ecNumber evidence="4">1.1.1.232</ecNumber>
    </recommendedName>
    <alternativeName>
        <fullName evidence="7">Eicosanoid/docosanoid dehydrogenase [NAD(+)]</fullName>
    </alternativeName>
    <alternativeName>
        <fullName evidence="6">Prostaglandin dehydrogenase 1</fullName>
    </alternativeName>
</protein>
<evidence type="ECO:0000256" key="7">
    <source>
        <dbReference type="ARBA" id="ARBA00042026"/>
    </source>
</evidence>
<evidence type="ECO:0000256" key="9">
    <source>
        <dbReference type="ARBA" id="ARBA00047325"/>
    </source>
</evidence>
<comment type="similarity">
    <text evidence="1 22">Belongs to the short-chain dehydrogenases/reductases (SDR) family.</text>
</comment>
<evidence type="ECO:0000256" key="14">
    <source>
        <dbReference type="ARBA" id="ARBA00048170"/>
    </source>
</evidence>
<dbReference type="PROSITE" id="PS00061">
    <property type="entry name" value="ADH_SHORT"/>
    <property type="match status" value="1"/>
</dbReference>
<comment type="catalytic activity">
    <reaction evidence="9">
        <text>prostaglandin E1 + NAD(+) = 15-oxoprostaglandin E1 + NADH + H(+)</text>
        <dbReference type="Rhea" id="RHEA:16477"/>
        <dbReference type="ChEBI" id="CHEBI:15378"/>
        <dbReference type="ChEBI" id="CHEBI:57397"/>
        <dbReference type="ChEBI" id="CHEBI:57401"/>
        <dbReference type="ChEBI" id="CHEBI:57540"/>
        <dbReference type="ChEBI" id="CHEBI:57945"/>
    </reaction>
    <physiologicalReaction direction="left-to-right" evidence="9">
        <dbReference type="Rhea" id="RHEA:16478"/>
    </physiologicalReaction>
</comment>
<keyword evidence="24" id="KW-1185">Reference proteome</keyword>
<evidence type="ECO:0000256" key="1">
    <source>
        <dbReference type="ARBA" id="ARBA00006484"/>
    </source>
</evidence>
<comment type="catalytic activity">
    <reaction evidence="10">
        <text>resolvin D1 + NAD(+) = 8-oxoresolvin D1 + NADH + H(+)</text>
        <dbReference type="Rhea" id="RHEA:50124"/>
        <dbReference type="ChEBI" id="CHEBI:15378"/>
        <dbReference type="ChEBI" id="CHEBI:57540"/>
        <dbReference type="ChEBI" id="CHEBI:57945"/>
        <dbReference type="ChEBI" id="CHEBI:132079"/>
        <dbReference type="ChEBI" id="CHEBI:132080"/>
    </reaction>
    <physiologicalReaction direction="left-to-right" evidence="10">
        <dbReference type="Rhea" id="RHEA:50125"/>
    </physiologicalReaction>
</comment>
<organism evidence="23 24">
    <name type="scientific">Magallana gigas</name>
    <name type="common">Pacific oyster</name>
    <name type="synonym">Crassostrea gigas</name>
    <dbReference type="NCBI Taxonomy" id="29159"/>
    <lineage>
        <taxon>Eukaryota</taxon>
        <taxon>Metazoa</taxon>
        <taxon>Spiralia</taxon>
        <taxon>Lophotrochozoa</taxon>
        <taxon>Mollusca</taxon>
        <taxon>Bivalvia</taxon>
        <taxon>Autobranchia</taxon>
        <taxon>Pteriomorphia</taxon>
        <taxon>Ostreida</taxon>
        <taxon>Ostreoidea</taxon>
        <taxon>Ostreidae</taxon>
        <taxon>Magallana</taxon>
    </lineage>
</organism>
<comment type="catalytic activity">
    <reaction evidence="17">
        <text>prostaglandin A1 + NAD(+) = 15-oxo-prostaglandin A1 + NADH + H(+)</text>
        <dbReference type="Rhea" id="RHEA:41263"/>
        <dbReference type="ChEBI" id="CHEBI:15378"/>
        <dbReference type="ChEBI" id="CHEBI:57398"/>
        <dbReference type="ChEBI" id="CHEBI:57540"/>
        <dbReference type="ChEBI" id="CHEBI:57945"/>
        <dbReference type="ChEBI" id="CHEBI:85072"/>
    </reaction>
    <physiologicalReaction direction="left-to-right" evidence="17">
        <dbReference type="Rhea" id="RHEA:41264"/>
    </physiologicalReaction>
</comment>
<dbReference type="PRINTS" id="PR00080">
    <property type="entry name" value="SDRFAMILY"/>
</dbReference>
<dbReference type="EnsemblMetazoa" id="G34658.5">
    <property type="protein sequence ID" value="G34658.5:cds"/>
    <property type="gene ID" value="G34658"/>
</dbReference>
<evidence type="ECO:0000256" key="22">
    <source>
        <dbReference type="RuleBase" id="RU000363"/>
    </source>
</evidence>
<name>A0A8W8MNY5_MAGGI</name>
<comment type="catalytic activity">
    <reaction evidence="18">
        <text>prostaglandin E2 + NAD(+) = 15-oxoprostaglandin E2 + NADH + H(+)</text>
        <dbReference type="Rhea" id="RHEA:11876"/>
        <dbReference type="ChEBI" id="CHEBI:15378"/>
        <dbReference type="ChEBI" id="CHEBI:57400"/>
        <dbReference type="ChEBI" id="CHEBI:57540"/>
        <dbReference type="ChEBI" id="CHEBI:57945"/>
        <dbReference type="ChEBI" id="CHEBI:606564"/>
        <dbReference type="EC" id="1.1.1.141"/>
    </reaction>
    <physiologicalReaction direction="left-to-right" evidence="18">
        <dbReference type="Rhea" id="RHEA:11877"/>
    </physiologicalReaction>
</comment>
<dbReference type="EC" id="1.1.1.232" evidence="4"/>
<sequence length="251" mass="27501">MFSGRVAVVTGSAQGLGKVFSGVLLERGSKVCISDVNQSELEKTYKEFKSKYAENVISQQCDVTDSEQLKEVFRKTKDTYGQLDLVVNNAGIVNEKNWQQCIDVNLNGTIRGTMLGMEYMRKDKGGKGGLILNMSSLAGIFPVNYTPAYAASKHGVIGYTRSWSMHPDVVNNGVRLVCLCPAFVDTDMIKMDDDSKFVGTDLAQQVIEKFGIMSTDHIIPVFVNAIEDEENNGSVISITLKGANKIPLPMP</sequence>
<dbReference type="InterPro" id="IPR002347">
    <property type="entry name" value="SDR_fam"/>
</dbReference>
<dbReference type="GO" id="GO:0005737">
    <property type="term" value="C:cytoplasm"/>
    <property type="evidence" value="ECO:0007669"/>
    <property type="project" value="TreeGrafter"/>
</dbReference>
<comment type="catalytic activity">
    <reaction evidence="21">
        <text>resolvin E1 + NAD(+) = 18-oxo-resolvin E1 + NADH + H(+)</text>
        <dbReference type="Rhea" id="RHEA:49244"/>
        <dbReference type="ChEBI" id="CHEBI:15378"/>
        <dbReference type="ChEBI" id="CHEBI:57540"/>
        <dbReference type="ChEBI" id="CHEBI:57945"/>
        <dbReference type="ChEBI" id="CHEBI:91000"/>
        <dbReference type="ChEBI" id="CHEBI:91001"/>
    </reaction>
    <physiologicalReaction direction="left-to-right" evidence="21">
        <dbReference type="Rhea" id="RHEA:49245"/>
    </physiologicalReaction>
</comment>
<evidence type="ECO:0000256" key="4">
    <source>
        <dbReference type="ARBA" id="ARBA00039060"/>
    </source>
</evidence>
<dbReference type="SUPFAM" id="SSF51735">
    <property type="entry name" value="NAD(P)-binding Rossmann-fold domains"/>
    <property type="match status" value="1"/>
</dbReference>
<dbReference type="InterPro" id="IPR036291">
    <property type="entry name" value="NAD(P)-bd_dom_sf"/>
</dbReference>
<comment type="catalytic activity">
    <reaction evidence="16">
        <text>lipoxin A4 + NAD(+) = 15-oxo-(5S,6R)-dihydroxy-(7E,9E,11Z,13E)-eicosatetraenoate + NADH + H(+)</text>
        <dbReference type="Rhea" id="RHEA:41572"/>
        <dbReference type="ChEBI" id="CHEBI:15378"/>
        <dbReference type="ChEBI" id="CHEBI:57540"/>
        <dbReference type="ChEBI" id="CHEBI:57945"/>
        <dbReference type="ChEBI" id="CHEBI:67026"/>
        <dbReference type="ChEBI" id="CHEBI:78311"/>
    </reaction>
    <physiologicalReaction direction="left-to-right" evidence="16">
        <dbReference type="Rhea" id="RHEA:41573"/>
    </physiologicalReaction>
</comment>
<dbReference type="AlphaFoldDB" id="A0A8W8MNY5"/>
<dbReference type="PANTHER" id="PTHR44229">
    <property type="entry name" value="15-HYDROXYPROSTAGLANDIN DEHYDROGENASE [NAD(+)]"/>
    <property type="match status" value="1"/>
</dbReference>
<reference evidence="23" key="1">
    <citation type="submission" date="2022-08" db="UniProtKB">
        <authorList>
            <consortium name="EnsemblMetazoa"/>
        </authorList>
    </citation>
    <scope>IDENTIFICATION</scope>
    <source>
        <strain evidence="23">05x7-T-G4-1.051#20</strain>
    </source>
</reference>
<evidence type="ECO:0000256" key="8">
    <source>
        <dbReference type="ARBA" id="ARBA00045705"/>
    </source>
</evidence>
<evidence type="ECO:0000313" key="23">
    <source>
        <dbReference type="EnsemblMetazoa" id="G34658.1:cds"/>
    </source>
</evidence>
<dbReference type="EC" id="1.1.1.141" evidence="3"/>
<dbReference type="GO" id="GO:0016404">
    <property type="term" value="F:15-hydroxyprostaglandin dehydrogenase (NAD+) activity"/>
    <property type="evidence" value="ECO:0007669"/>
    <property type="project" value="UniProtKB-EC"/>
</dbReference>
<evidence type="ECO:0000256" key="12">
    <source>
        <dbReference type="ARBA" id="ARBA00048140"/>
    </source>
</evidence>
<evidence type="ECO:0000256" key="17">
    <source>
        <dbReference type="ARBA" id="ARBA00048611"/>
    </source>
</evidence>
<dbReference type="InterPro" id="IPR020904">
    <property type="entry name" value="Sc_DH/Rdtase_CS"/>
</dbReference>
<comment type="catalytic activity">
    <reaction evidence="14">
        <text>resolvin D1 + NAD(+) = 17-oxoresolvin D1 + NADH + H(+)</text>
        <dbReference type="Rhea" id="RHEA:50128"/>
        <dbReference type="ChEBI" id="CHEBI:15378"/>
        <dbReference type="ChEBI" id="CHEBI:57540"/>
        <dbReference type="ChEBI" id="CHEBI:57945"/>
        <dbReference type="ChEBI" id="CHEBI:132079"/>
        <dbReference type="ChEBI" id="CHEBI:132081"/>
    </reaction>
    <physiologicalReaction direction="left-to-right" evidence="14">
        <dbReference type="Rhea" id="RHEA:50129"/>
    </physiologicalReaction>
</comment>
<dbReference type="FunFam" id="3.40.50.720:FF:000149">
    <property type="entry name" value="15-hydroxyprostaglandin dehydrogenase [NAD(+)]"/>
    <property type="match status" value="1"/>
</dbReference>
<dbReference type="PANTHER" id="PTHR44229:SF4">
    <property type="entry name" value="15-HYDROXYPROSTAGLANDIN DEHYDROGENASE [NAD(+)]"/>
    <property type="match status" value="1"/>
</dbReference>
<dbReference type="EnsemblMetazoa" id="G34658.1">
    <property type="protein sequence ID" value="G34658.1:cds"/>
    <property type="gene ID" value="G34658"/>
</dbReference>
<dbReference type="Gene3D" id="3.40.50.720">
    <property type="entry name" value="NAD(P)-binding Rossmann-like Domain"/>
    <property type="match status" value="1"/>
</dbReference>
<dbReference type="EnsemblMetazoa" id="G34658.3">
    <property type="protein sequence ID" value="G34658.3:cds"/>
    <property type="gene ID" value="G34658"/>
</dbReference>
<dbReference type="Proteomes" id="UP000005408">
    <property type="component" value="Unassembled WGS sequence"/>
</dbReference>